<dbReference type="Proteomes" id="UP000515971">
    <property type="component" value="Chromosome"/>
</dbReference>
<evidence type="ECO:0000256" key="2">
    <source>
        <dbReference type="SAM" id="SignalP"/>
    </source>
</evidence>
<dbReference type="RefSeq" id="WP_187539731.1">
    <property type="nucleotide sequence ID" value="NZ_BAABJT010000001.1"/>
</dbReference>
<protein>
    <submittedName>
        <fullName evidence="4">Chaplin</fullName>
    </submittedName>
</protein>
<dbReference type="EMBL" id="CP060718">
    <property type="protein sequence ID" value="QNN68324.1"/>
    <property type="molecule type" value="Genomic_DNA"/>
</dbReference>
<keyword evidence="5" id="KW-1185">Reference proteome</keyword>
<feature type="domain" description="Chaplin" evidence="3">
    <location>
        <begin position="60"/>
        <end position="90"/>
    </location>
</feature>
<dbReference type="AlphaFoldDB" id="A0A7G9SKE9"/>
<accession>A0A7G9SKE9</accession>
<proteinExistence type="predicted"/>
<dbReference type="InterPro" id="IPR005528">
    <property type="entry name" value="ChpA-H"/>
</dbReference>
<evidence type="ECO:0000259" key="3">
    <source>
        <dbReference type="Pfam" id="PF03777"/>
    </source>
</evidence>
<keyword evidence="2" id="KW-0732">Signal</keyword>
<evidence type="ECO:0000313" key="4">
    <source>
        <dbReference type="EMBL" id="QNN68324.1"/>
    </source>
</evidence>
<feature type="signal peptide" evidence="2">
    <location>
        <begin position="1"/>
        <end position="21"/>
    </location>
</feature>
<evidence type="ECO:0000256" key="1">
    <source>
        <dbReference type="ARBA" id="ARBA00023087"/>
    </source>
</evidence>
<organism evidence="4 5">
    <name type="scientific">Sphingomonas lutea</name>
    <dbReference type="NCBI Taxonomy" id="1045317"/>
    <lineage>
        <taxon>Bacteria</taxon>
        <taxon>Pseudomonadati</taxon>
        <taxon>Pseudomonadota</taxon>
        <taxon>Alphaproteobacteria</taxon>
        <taxon>Sphingomonadales</taxon>
        <taxon>Sphingomonadaceae</taxon>
        <taxon>Sphingomonas</taxon>
    </lineage>
</organism>
<dbReference type="Pfam" id="PF03777">
    <property type="entry name" value="ChpA-C"/>
    <property type="match status" value="1"/>
</dbReference>
<feature type="chain" id="PRO_5028816343" evidence="2">
    <location>
        <begin position="22"/>
        <end position="112"/>
    </location>
</feature>
<evidence type="ECO:0000313" key="5">
    <source>
        <dbReference type="Proteomes" id="UP000515971"/>
    </source>
</evidence>
<sequence length="112" mass="11354">MRKMMIAAAAAVTAVATPAAAQVGNSQGLVAVQIQNVDILNNFLNDTQIAALNNIGLPITVQAPISVAANVCGTTVNALGALRKEGNATCNATSGSAALADVVQRQKLKQNK</sequence>
<dbReference type="KEGG" id="slut:H9L13_05530"/>
<name>A0A7G9SKE9_9SPHN</name>
<reference evidence="4 5" key="1">
    <citation type="submission" date="2020-08" db="EMBL/GenBank/DDBJ databases">
        <title>Genome sequence of Sphingomonas lutea KCTC 23642T.</title>
        <authorList>
            <person name="Hyun D.-W."/>
            <person name="Bae J.-W."/>
        </authorList>
    </citation>
    <scope>NUCLEOTIDE SEQUENCE [LARGE SCALE GENOMIC DNA]</scope>
    <source>
        <strain evidence="4 5">KCTC 23642</strain>
    </source>
</reference>
<gene>
    <name evidence="4" type="ORF">H9L13_05530</name>
</gene>
<keyword evidence="1" id="KW-0034">Amyloid</keyword>